<comment type="caution">
    <text evidence="1">The sequence shown here is derived from an EMBL/GenBank/DDBJ whole genome shotgun (WGS) entry which is preliminary data.</text>
</comment>
<proteinExistence type="predicted"/>
<keyword evidence="2" id="KW-1185">Reference proteome</keyword>
<dbReference type="EMBL" id="JBHMAF010000034">
    <property type="protein sequence ID" value="MFB9758503.1"/>
    <property type="molecule type" value="Genomic_DNA"/>
</dbReference>
<sequence length="51" mass="6351">MYPEVINKMAFSKEHKDLLLKLYNKEITRREYDQLVQVLYRPSKEERTYQD</sequence>
<reference evidence="1 2" key="1">
    <citation type="submission" date="2024-09" db="EMBL/GenBank/DDBJ databases">
        <authorList>
            <person name="Sun Q."/>
            <person name="Mori K."/>
        </authorList>
    </citation>
    <scope>NUCLEOTIDE SEQUENCE [LARGE SCALE GENOMIC DNA]</scope>
    <source>
        <strain evidence="1 2">JCM 11201</strain>
    </source>
</reference>
<name>A0ABV5WDH4_9BACI</name>
<dbReference type="Proteomes" id="UP001589609">
    <property type="component" value="Unassembled WGS sequence"/>
</dbReference>
<gene>
    <name evidence="1" type="ORF">ACFFMS_08220</name>
</gene>
<evidence type="ECO:0000313" key="2">
    <source>
        <dbReference type="Proteomes" id="UP001589609"/>
    </source>
</evidence>
<evidence type="ECO:0000313" key="1">
    <source>
        <dbReference type="EMBL" id="MFB9758503.1"/>
    </source>
</evidence>
<protein>
    <recommendedName>
        <fullName evidence="3">Group-specific protein</fullName>
    </recommendedName>
</protein>
<organism evidence="1 2">
    <name type="scientific">Ectobacillus funiculus</name>
    <dbReference type="NCBI Taxonomy" id="137993"/>
    <lineage>
        <taxon>Bacteria</taxon>
        <taxon>Bacillati</taxon>
        <taxon>Bacillota</taxon>
        <taxon>Bacilli</taxon>
        <taxon>Bacillales</taxon>
        <taxon>Bacillaceae</taxon>
        <taxon>Ectobacillus</taxon>
    </lineage>
</organism>
<dbReference type="RefSeq" id="WP_379948795.1">
    <property type="nucleotide sequence ID" value="NZ_JBHMAF010000034.1"/>
</dbReference>
<evidence type="ECO:0008006" key="3">
    <source>
        <dbReference type="Google" id="ProtNLM"/>
    </source>
</evidence>
<accession>A0ABV5WDH4</accession>